<comment type="caution">
    <text evidence="1">The sequence shown here is derived from an EMBL/GenBank/DDBJ whole genome shotgun (WGS) entry which is preliminary data.</text>
</comment>
<accession>A0ACB6QI05</accession>
<protein>
    <submittedName>
        <fullName evidence="1">Uncharacterized protein</fullName>
    </submittedName>
</protein>
<dbReference type="Proteomes" id="UP000799755">
    <property type="component" value="Unassembled WGS sequence"/>
</dbReference>
<reference evidence="1" key="1">
    <citation type="journal article" date="2020" name="Stud. Mycol.">
        <title>101 Dothideomycetes genomes: a test case for predicting lifestyles and emergence of pathogens.</title>
        <authorList>
            <person name="Haridas S."/>
            <person name="Albert R."/>
            <person name="Binder M."/>
            <person name="Bloem J."/>
            <person name="Labutti K."/>
            <person name="Salamov A."/>
            <person name="Andreopoulos B."/>
            <person name="Baker S."/>
            <person name="Barry K."/>
            <person name="Bills G."/>
            <person name="Bluhm B."/>
            <person name="Cannon C."/>
            <person name="Castanera R."/>
            <person name="Culley D."/>
            <person name="Daum C."/>
            <person name="Ezra D."/>
            <person name="Gonzalez J."/>
            <person name="Henrissat B."/>
            <person name="Kuo A."/>
            <person name="Liang C."/>
            <person name="Lipzen A."/>
            <person name="Lutzoni F."/>
            <person name="Magnuson J."/>
            <person name="Mondo S."/>
            <person name="Nolan M."/>
            <person name="Ohm R."/>
            <person name="Pangilinan J."/>
            <person name="Park H.-J."/>
            <person name="Ramirez L."/>
            <person name="Alfaro M."/>
            <person name="Sun H."/>
            <person name="Tritt A."/>
            <person name="Yoshinaga Y."/>
            <person name="Zwiers L.-H."/>
            <person name="Turgeon B."/>
            <person name="Goodwin S."/>
            <person name="Spatafora J."/>
            <person name="Crous P."/>
            <person name="Grigoriev I."/>
        </authorList>
    </citation>
    <scope>NUCLEOTIDE SEQUENCE</scope>
    <source>
        <strain evidence="1">ATCC 200398</strain>
    </source>
</reference>
<evidence type="ECO:0000313" key="2">
    <source>
        <dbReference type="Proteomes" id="UP000799755"/>
    </source>
</evidence>
<proteinExistence type="predicted"/>
<sequence length="441" mass="49080">MSGIEAIGRTLSFIVRLLVSDPGQTFQVATKERLRINNFHTSPTYLFKAKWWDFRQLCHDHGILMAIILTLYAPGVRRIMKQVEEYVLVADDVEVVDFMASYTSSFGMIAVAGAIIAQVAITALSLTRLEDSHWTVEAFYVVSLVTGALSVYFACVLSPALHGLHNANDIRDFLTVPAPRWTSQRINTLLTKVETSANHASDDVSDLRTEFSQHRWKIASAYSAMILIHPMDLLKIALSTFLIGLGIYLGRVWAIGLVPSFGLGSLFIFITFLITVVCGMGFYYIALELKKLESEPLDRITRLFPDISPKKRPEKREHGEEQDRSMNISRRSPQMQNAGEGIETQDTSRFGRAANPAIEVSGGNAQSTPQRKTGPSKTTLARADGSLGWLEELTSFDYPNMNGKMGIRTALSDLILAQERTVCASQRLLEVFDAGHELDED</sequence>
<dbReference type="EMBL" id="MU003528">
    <property type="protein sequence ID" value="KAF2465770.1"/>
    <property type="molecule type" value="Genomic_DNA"/>
</dbReference>
<gene>
    <name evidence="1" type="ORF">BDR25DRAFT_345946</name>
</gene>
<keyword evidence="2" id="KW-1185">Reference proteome</keyword>
<evidence type="ECO:0000313" key="1">
    <source>
        <dbReference type="EMBL" id="KAF2465770.1"/>
    </source>
</evidence>
<name>A0ACB6QI05_9PLEO</name>
<organism evidence="1 2">
    <name type="scientific">Lindgomyces ingoldianus</name>
    <dbReference type="NCBI Taxonomy" id="673940"/>
    <lineage>
        <taxon>Eukaryota</taxon>
        <taxon>Fungi</taxon>
        <taxon>Dikarya</taxon>
        <taxon>Ascomycota</taxon>
        <taxon>Pezizomycotina</taxon>
        <taxon>Dothideomycetes</taxon>
        <taxon>Pleosporomycetidae</taxon>
        <taxon>Pleosporales</taxon>
        <taxon>Lindgomycetaceae</taxon>
        <taxon>Lindgomyces</taxon>
    </lineage>
</organism>